<evidence type="ECO:0000256" key="2">
    <source>
        <dbReference type="ARBA" id="ARBA00022723"/>
    </source>
</evidence>
<dbReference type="InterPro" id="IPR051785">
    <property type="entry name" value="MMCE/EMCE_epimerase"/>
</dbReference>
<dbReference type="PANTHER" id="PTHR43048">
    <property type="entry name" value="METHYLMALONYL-COA EPIMERASE"/>
    <property type="match status" value="1"/>
</dbReference>
<dbReference type="Proteomes" id="UP000612362">
    <property type="component" value="Unassembled WGS sequence"/>
</dbReference>
<dbReference type="CDD" id="cd07249">
    <property type="entry name" value="MMCE"/>
    <property type="match status" value="1"/>
</dbReference>
<dbReference type="NCBIfam" id="TIGR03081">
    <property type="entry name" value="metmalonyl_epim"/>
    <property type="match status" value="1"/>
</dbReference>
<dbReference type="RefSeq" id="WP_220193210.1">
    <property type="nucleotide sequence ID" value="NZ_BNJF01000001.1"/>
</dbReference>
<reference evidence="4" key="1">
    <citation type="submission" date="2020-10" db="EMBL/GenBank/DDBJ databases">
        <title>Taxonomic study of unclassified bacteria belonging to the class Ktedonobacteria.</title>
        <authorList>
            <person name="Yabe S."/>
            <person name="Wang C.M."/>
            <person name="Zheng Y."/>
            <person name="Sakai Y."/>
            <person name="Cavaletti L."/>
            <person name="Monciardini P."/>
            <person name="Donadio S."/>
        </authorList>
    </citation>
    <scope>NUCLEOTIDE SEQUENCE</scope>
    <source>
        <strain evidence="4">SOSP1-1</strain>
    </source>
</reference>
<dbReference type="GO" id="GO:0004462">
    <property type="term" value="F:lactoylglutathione lyase activity"/>
    <property type="evidence" value="ECO:0007669"/>
    <property type="project" value="InterPro"/>
</dbReference>
<evidence type="ECO:0000256" key="1">
    <source>
        <dbReference type="ARBA" id="ARBA00009308"/>
    </source>
</evidence>
<evidence type="ECO:0000313" key="4">
    <source>
        <dbReference type="EMBL" id="GHO43751.1"/>
    </source>
</evidence>
<gene>
    <name evidence="4" type="ORF">KSX_19140</name>
</gene>
<sequence length="141" mass="15689">MSSQMTPSRIDHVAIIVRDIEQALLFYRDTLGLVPREIKDVPTEQVRIAFLPAGGPGGSELELIEPTVANTSLLKFLERRGEGLHHICMEVENIDAALHEMHEHETPVLDQQPRIAAEGRAIFVHPKGTNGVLLELLEKSK</sequence>
<keyword evidence="5" id="KW-1185">Reference proteome</keyword>
<keyword evidence="2" id="KW-0479">Metal-binding</keyword>
<comment type="caution">
    <text evidence="4">The sequence shown here is derived from an EMBL/GenBank/DDBJ whole genome shotgun (WGS) entry which is preliminary data.</text>
</comment>
<dbReference type="InterPro" id="IPR017515">
    <property type="entry name" value="MeMalonyl-CoA_epimerase"/>
</dbReference>
<dbReference type="PANTHER" id="PTHR43048:SF3">
    <property type="entry name" value="METHYLMALONYL-COA EPIMERASE, MITOCHONDRIAL"/>
    <property type="match status" value="1"/>
</dbReference>
<feature type="domain" description="VOC" evidence="3">
    <location>
        <begin position="9"/>
        <end position="139"/>
    </location>
</feature>
<proteinExistence type="inferred from homology"/>
<name>A0A8J3MRG2_9CHLR</name>
<dbReference type="InterPro" id="IPR018146">
    <property type="entry name" value="Glyoxalase_1_CS"/>
</dbReference>
<dbReference type="GO" id="GO:0046872">
    <property type="term" value="F:metal ion binding"/>
    <property type="evidence" value="ECO:0007669"/>
    <property type="project" value="UniProtKB-KW"/>
</dbReference>
<dbReference type="PROSITE" id="PS51819">
    <property type="entry name" value="VOC"/>
    <property type="match status" value="1"/>
</dbReference>
<organism evidence="4 5">
    <name type="scientific">Ktedonospora formicarum</name>
    <dbReference type="NCBI Taxonomy" id="2778364"/>
    <lineage>
        <taxon>Bacteria</taxon>
        <taxon>Bacillati</taxon>
        <taxon>Chloroflexota</taxon>
        <taxon>Ktedonobacteria</taxon>
        <taxon>Ktedonobacterales</taxon>
        <taxon>Ktedonobacteraceae</taxon>
        <taxon>Ktedonospora</taxon>
    </lineage>
</organism>
<comment type="similarity">
    <text evidence="1">Belongs to the methylmalonyl-CoA epimerase family.</text>
</comment>
<dbReference type="Gene3D" id="3.10.180.10">
    <property type="entry name" value="2,3-Dihydroxybiphenyl 1,2-Dioxygenase, domain 1"/>
    <property type="match status" value="1"/>
</dbReference>
<dbReference type="InterPro" id="IPR029068">
    <property type="entry name" value="Glyas_Bleomycin-R_OHBP_Dase"/>
</dbReference>
<dbReference type="Pfam" id="PF13669">
    <property type="entry name" value="Glyoxalase_4"/>
    <property type="match status" value="1"/>
</dbReference>
<evidence type="ECO:0000313" key="5">
    <source>
        <dbReference type="Proteomes" id="UP000612362"/>
    </source>
</evidence>
<evidence type="ECO:0000259" key="3">
    <source>
        <dbReference type="PROSITE" id="PS51819"/>
    </source>
</evidence>
<dbReference type="AlphaFoldDB" id="A0A8J3MRG2"/>
<dbReference type="PROSITE" id="PS00934">
    <property type="entry name" value="GLYOXALASE_I_1"/>
    <property type="match status" value="1"/>
</dbReference>
<accession>A0A8J3MRG2</accession>
<dbReference type="EMBL" id="BNJF01000001">
    <property type="protein sequence ID" value="GHO43751.1"/>
    <property type="molecule type" value="Genomic_DNA"/>
</dbReference>
<dbReference type="InterPro" id="IPR037523">
    <property type="entry name" value="VOC_core"/>
</dbReference>
<dbReference type="GO" id="GO:0046491">
    <property type="term" value="P:L-methylmalonyl-CoA metabolic process"/>
    <property type="evidence" value="ECO:0007669"/>
    <property type="project" value="TreeGrafter"/>
</dbReference>
<dbReference type="GO" id="GO:0004493">
    <property type="term" value="F:methylmalonyl-CoA epimerase activity"/>
    <property type="evidence" value="ECO:0007669"/>
    <property type="project" value="TreeGrafter"/>
</dbReference>
<protein>
    <submittedName>
        <fullName evidence="4">Methylmalonyl-CoA epimerase</fullName>
    </submittedName>
</protein>
<dbReference type="SUPFAM" id="SSF54593">
    <property type="entry name" value="Glyoxalase/Bleomycin resistance protein/Dihydroxybiphenyl dioxygenase"/>
    <property type="match status" value="1"/>
</dbReference>